<dbReference type="EC" id="2.7.13.3" evidence="2"/>
<keyword evidence="3 6" id="KW-0597">Phosphoprotein</keyword>
<dbReference type="SUPFAM" id="SSF47384">
    <property type="entry name" value="Homodimeric domain of signal transducing histidine kinase"/>
    <property type="match status" value="1"/>
</dbReference>
<dbReference type="Gene3D" id="3.30.565.10">
    <property type="entry name" value="Histidine kinase-like ATPase, C-terminal domain"/>
    <property type="match status" value="1"/>
</dbReference>
<dbReference type="PANTHER" id="PTHR43047">
    <property type="entry name" value="TWO-COMPONENT HISTIDINE PROTEIN KINASE"/>
    <property type="match status" value="1"/>
</dbReference>
<dbReference type="PROSITE" id="PS50110">
    <property type="entry name" value="RESPONSE_REGULATORY"/>
    <property type="match status" value="1"/>
</dbReference>
<dbReference type="Proteomes" id="UP001157186">
    <property type="component" value="Unassembled WGS sequence"/>
</dbReference>
<dbReference type="SMART" id="SM00388">
    <property type="entry name" value="HisKA"/>
    <property type="match status" value="1"/>
</dbReference>
<dbReference type="InterPro" id="IPR003661">
    <property type="entry name" value="HisK_dim/P_dom"/>
</dbReference>
<dbReference type="SMART" id="SM00062">
    <property type="entry name" value="PBPb"/>
    <property type="match status" value="1"/>
</dbReference>
<dbReference type="Pfam" id="PF00497">
    <property type="entry name" value="SBP_bac_3"/>
    <property type="match status" value="1"/>
</dbReference>
<dbReference type="RefSeq" id="WP_284244113.1">
    <property type="nucleotide sequence ID" value="NZ_BSST01000001.1"/>
</dbReference>
<dbReference type="InterPro" id="IPR001789">
    <property type="entry name" value="Sig_transdc_resp-reg_receiver"/>
</dbReference>
<feature type="chain" id="PRO_5046024526" description="histidine kinase" evidence="8">
    <location>
        <begin position="21"/>
        <end position="955"/>
    </location>
</feature>
<dbReference type="SUPFAM" id="SSF55874">
    <property type="entry name" value="ATPase domain of HSP90 chaperone/DNA topoisomerase II/histidine kinase"/>
    <property type="match status" value="1"/>
</dbReference>
<name>A0ABQ6GU85_9GAMM</name>
<comment type="catalytic activity">
    <reaction evidence="1">
        <text>ATP + protein L-histidine = ADP + protein N-phospho-L-histidine.</text>
        <dbReference type="EC" id="2.7.13.3"/>
    </reaction>
</comment>
<keyword evidence="7" id="KW-0472">Membrane</keyword>
<feature type="domain" description="Response regulatory" evidence="10">
    <location>
        <begin position="831"/>
        <end position="946"/>
    </location>
</feature>
<dbReference type="PRINTS" id="PR00344">
    <property type="entry name" value="BCTRLSENSOR"/>
</dbReference>
<feature type="signal peptide" evidence="8">
    <location>
        <begin position="1"/>
        <end position="20"/>
    </location>
</feature>
<accession>A0ABQ6GU85</accession>
<evidence type="ECO:0000256" key="4">
    <source>
        <dbReference type="ARBA" id="ARBA00022679"/>
    </source>
</evidence>
<dbReference type="SUPFAM" id="SSF52172">
    <property type="entry name" value="CheY-like"/>
    <property type="match status" value="1"/>
</dbReference>
<dbReference type="InterPro" id="IPR036890">
    <property type="entry name" value="HATPase_C_sf"/>
</dbReference>
<feature type="domain" description="Histidine kinase" evidence="9">
    <location>
        <begin position="577"/>
        <end position="802"/>
    </location>
</feature>
<keyword evidence="7" id="KW-1133">Transmembrane helix</keyword>
<dbReference type="Pfam" id="PF00512">
    <property type="entry name" value="HisKA"/>
    <property type="match status" value="1"/>
</dbReference>
<keyword evidence="8" id="KW-0732">Signal</keyword>
<evidence type="ECO:0000256" key="8">
    <source>
        <dbReference type="SAM" id="SignalP"/>
    </source>
</evidence>
<evidence type="ECO:0000256" key="1">
    <source>
        <dbReference type="ARBA" id="ARBA00000085"/>
    </source>
</evidence>
<reference evidence="11 12" key="1">
    <citation type="submission" date="2023-03" db="EMBL/GenBank/DDBJ databases">
        <title>Draft genome sequence of Thalassotalea insulae KCTC 62186T.</title>
        <authorList>
            <person name="Sawabe T."/>
        </authorList>
    </citation>
    <scope>NUCLEOTIDE SEQUENCE [LARGE SCALE GENOMIC DNA]</scope>
    <source>
        <strain evidence="11 12">KCTC 62186</strain>
    </source>
</reference>
<dbReference type="SMART" id="SM00448">
    <property type="entry name" value="REC"/>
    <property type="match status" value="1"/>
</dbReference>
<dbReference type="InterPro" id="IPR005467">
    <property type="entry name" value="His_kinase_dom"/>
</dbReference>
<dbReference type="InterPro" id="IPR004358">
    <property type="entry name" value="Sig_transdc_His_kin-like_C"/>
</dbReference>
<feature type="modified residue" description="4-aspartylphosphate" evidence="6">
    <location>
        <position position="880"/>
    </location>
</feature>
<keyword evidence="12" id="KW-1185">Reference proteome</keyword>
<dbReference type="EMBL" id="BSST01000001">
    <property type="protein sequence ID" value="GLX78227.1"/>
    <property type="molecule type" value="Genomic_DNA"/>
</dbReference>
<dbReference type="PROSITE" id="PS50109">
    <property type="entry name" value="HIS_KIN"/>
    <property type="match status" value="1"/>
</dbReference>
<evidence type="ECO:0000256" key="6">
    <source>
        <dbReference type="PROSITE-ProRule" id="PRU00169"/>
    </source>
</evidence>
<evidence type="ECO:0000256" key="3">
    <source>
        <dbReference type="ARBA" id="ARBA00022553"/>
    </source>
</evidence>
<keyword evidence="5" id="KW-0418">Kinase</keyword>
<evidence type="ECO:0000256" key="2">
    <source>
        <dbReference type="ARBA" id="ARBA00012438"/>
    </source>
</evidence>
<dbReference type="CDD" id="cd17546">
    <property type="entry name" value="REC_hyHK_CKI1_RcsC-like"/>
    <property type="match status" value="1"/>
</dbReference>
<proteinExistence type="predicted"/>
<dbReference type="CDD" id="cd16922">
    <property type="entry name" value="HATPase_EvgS-ArcB-TorS-like"/>
    <property type="match status" value="1"/>
</dbReference>
<evidence type="ECO:0000259" key="9">
    <source>
        <dbReference type="PROSITE" id="PS50109"/>
    </source>
</evidence>
<dbReference type="Gene3D" id="3.40.190.10">
    <property type="entry name" value="Periplasmic binding protein-like II"/>
    <property type="match status" value="4"/>
</dbReference>
<gene>
    <name evidence="11" type="ORF">tinsulaeT_15670</name>
</gene>
<evidence type="ECO:0000256" key="7">
    <source>
        <dbReference type="SAM" id="Phobius"/>
    </source>
</evidence>
<dbReference type="SMART" id="SM00387">
    <property type="entry name" value="HATPase_c"/>
    <property type="match status" value="1"/>
</dbReference>
<dbReference type="Gene3D" id="1.10.287.130">
    <property type="match status" value="1"/>
</dbReference>
<dbReference type="InterPro" id="IPR003594">
    <property type="entry name" value="HATPase_dom"/>
</dbReference>
<feature type="transmembrane region" description="Helical" evidence="7">
    <location>
        <begin position="518"/>
        <end position="537"/>
    </location>
</feature>
<sequence>MPIKLIQLITLYLCLNSAVGGVFSSEVNHASPNISQERVLRIALPDDATLKAASPEPFERVVNFLKEYWQIWAIDHQVEVRFIYLPTTDALTALKQNQLDIVAINIYQSAEQQLLFSIPYLKFRQSIFRNVNKNTEDGIQIAIHAQDTKALNFLPSHIEREYFNDVDALVENYHKYDAIYSTRPWIIANKLEQFGINQNFYINQQEVPQVTLHFTTRADDRALMYLINDSIRAVKTSQANVWNEKYQLTKDSNFILTFGQYGQNLSEQEKQYLINNNVIHYPVANEGNPPFIITKSFANITDRGFTTELLRFIAQKTGVIFKPLYVENREQLERQIEQGKAQLLVDVEQNNKSHYQSSIPYFTIRYSLAYNPSITTVERFADLNQLSIAAVKEAATTARLAKKYPLARISLYDTTSEAINAVAEGKAQVFVGSSLTTSFLIKENRYANLTSRPFPQFDNKTKLVFATSNEHSQLVSIINKAINALSTDQFDAMYAKWSQSAFPEANVQAQVEIAYRQASYVFLTILLIALIVFWVYYRQLQVQKTAQKKIEHALALAESARKEAEKSAQAKVTFLTHMSHEIRTPMNGVLGMTEALNYTKLNSEQSELLETLEGSARHLLALLNDVLDFSKMEAGKLTLESMPVNLRLLSQNVIKSFQHIEKNNDIKLKLNIDSGITHSYFTDPTRLNQVLNNLMSNAIKFTDQGSITLSITKLANKSQADKHYDTIRISVSDTGIGIPPEKQKLLFTPFIQADSDTTRKFGGTGLGLSICQEIVIAMGGMIKIESQKNQGSNFYFDLTFKQAEIKLETTDRRRSDRNTSAPADNRFADIRVLVAEDNLVNVKVLTAQLARLNIEADVAYDGEQALAMHQQAPYDIIISDCHMPKMDGFELAKAIRKQPPQAVWLIAVTADALSGAAENCLAAGFDDYMAKPCPQEEITNKLNHAYRMLQTKRNG</sequence>
<organism evidence="11 12">
    <name type="scientific">Thalassotalea insulae</name>
    <dbReference type="NCBI Taxonomy" id="2056778"/>
    <lineage>
        <taxon>Bacteria</taxon>
        <taxon>Pseudomonadati</taxon>
        <taxon>Pseudomonadota</taxon>
        <taxon>Gammaproteobacteria</taxon>
        <taxon>Alteromonadales</taxon>
        <taxon>Colwelliaceae</taxon>
        <taxon>Thalassotalea</taxon>
    </lineage>
</organism>
<dbReference type="InterPro" id="IPR036097">
    <property type="entry name" value="HisK_dim/P_sf"/>
</dbReference>
<dbReference type="InterPro" id="IPR001638">
    <property type="entry name" value="Solute-binding_3/MltF_N"/>
</dbReference>
<evidence type="ECO:0000313" key="11">
    <source>
        <dbReference type="EMBL" id="GLX78227.1"/>
    </source>
</evidence>
<comment type="caution">
    <text evidence="11">The sequence shown here is derived from an EMBL/GenBank/DDBJ whole genome shotgun (WGS) entry which is preliminary data.</text>
</comment>
<dbReference type="SUPFAM" id="SSF53850">
    <property type="entry name" value="Periplasmic binding protein-like II"/>
    <property type="match status" value="2"/>
</dbReference>
<dbReference type="Gene3D" id="3.40.50.2300">
    <property type="match status" value="1"/>
</dbReference>
<evidence type="ECO:0000256" key="5">
    <source>
        <dbReference type="ARBA" id="ARBA00022777"/>
    </source>
</evidence>
<evidence type="ECO:0000259" key="10">
    <source>
        <dbReference type="PROSITE" id="PS50110"/>
    </source>
</evidence>
<dbReference type="CDD" id="cd01007">
    <property type="entry name" value="PBP2_BvgS_HisK_like"/>
    <property type="match status" value="1"/>
</dbReference>
<keyword evidence="7" id="KW-0812">Transmembrane</keyword>
<protein>
    <recommendedName>
        <fullName evidence="2">histidine kinase</fullName>
        <ecNumber evidence="2">2.7.13.3</ecNumber>
    </recommendedName>
</protein>
<keyword evidence="4" id="KW-0808">Transferase</keyword>
<dbReference type="InterPro" id="IPR011006">
    <property type="entry name" value="CheY-like_superfamily"/>
</dbReference>
<evidence type="ECO:0000313" key="12">
    <source>
        <dbReference type="Proteomes" id="UP001157186"/>
    </source>
</evidence>
<dbReference type="CDD" id="cd00082">
    <property type="entry name" value="HisKA"/>
    <property type="match status" value="1"/>
</dbReference>
<dbReference type="Pfam" id="PF02518">
    <property type="entry name" value="HATPase_c"/>
    <property type="match status" value="1"/>
</dbReference>
<dbReference type="Pfam" id="PF00072">
    <property type="entry name" value="Response_reg"/>
    <property type="match status" value="1"/>
</dbReference>